<evidence type="ECO:0000256" key="2">
    <source>
        <dbReference type="ARBA" id="ARBA00022741"/>
    </source>
</evidence>
<dbReference type="NCBIfam" id="NF010068">
    <property type="entry name" value="PRK13548.1"/>
    <property type="match status" value="1"/>
</dbReference>
<evidence type="ECO:0000256" key="4">
    <source>
        <dbReference type="ARBA" id="ARBA00022967"/>
    </source>
</evidence>
<evidence type="ECO:0000313" key="7">
    <source>
        <dbReference type="EMBL" id="ASJ76883.1"/>
    </source>
</evidence>
<dbReference type="Pfam" id="PF00005">
    <property type="entry name" value="ABC_tran"/>
    <property type="match status" value="1"/>
</dbReference>
<dbReference type="SMART" id="SM00382">
    <property type="entry name" value="AAA"/>
    <property type="match status" value="1"/>
</dbReference>
<dbReference type="KEGG" id="gai:IMCC3135_34215"/>
<comment type="function">
    <text evidence="5">Part of the ABC transporter complex HmuTUV involved in hemin import. Responsible for energy coupling to the transport system.</text>
</comment>
<keyword evidence="7" id="KW-0378">Hydrolase</keyword>
<keyword evidence="3 7" id="KW-0067">ATP-binding</keyword>
<dbReference type="OrthoDB" id="6461291at2"/>
<proteinExistence type="predicted"/>
<dbReference type="EMBL" id="CP018632">
    <property type="protein sequence ID" value="ASJ76883.1"/>
    <property type="molecule type" value="Genomic_DNA"/>
</dbReference>
<dbReference type="AlphaFoldDB" id="A0A2Z2P044"/>
<evidence type="ECO:0000313" key="8">
    <source>
        <dbReference type="Proteomes" id="UP000250079"/>
    </source>
</evidence>
<keyword evidence="1" id="KW-0813">Transport</keyword>
<evidence type="ECO:0000256" key="1">
    <source>
        <dbReference type="ARBA" id="ARBA00022448"/>
    </source>
</evidence>
<keyword evidence="8" id="KW-1185">Reference proteome</keyword>
<dbReference type="CDD" id="cd03214">
    <property type="entry name" value="ABC_Iron-Siderophores_B12_Hemin"/>
    <property type="match status" value="1"/>
</dbReference>
<dbReference type="Proteomes" id="UP000250079">
    <property type="component" value="Chromosome"/>
</dbReference>
<dbReference type="GO" id="GO:0016887">
    <property type="term" value="F:ATP hydrolysis activity"/>
    <property type="evidence" value="ECO:0007669"/>
    <property type="project" value="InterPro"/>
</dbReference>
<evidence type="ECO:0000256" key="3">
    <source>
        <dbReference type="ARBA" id="ARBA00022840"/>
    </source>
</evidence>
<name>A0A2Z2P044_9GAMM</name>
<gene>
    <name evidence="7" type="primary">hmuV_2</name>
    <name evidence="7" type="ORF">IMCC3135_34215</name>
</gene>
<dbReference type="Gene3D" id="3.40.50.300">
    <property type="entry name" value="P-loop containing nucleotide triphosphate hydrolases"/>
    <property type="match status" value="1"/>
</dbReference>
<sequence length="259" mass="28369">MINAEQMFLRGRVIPRVNKVSLTLHPGEVLAVLGPNGAGKSSVLKLLTGELQCHEGRVLIGNTDIRDMDVGTLALHRAVLPQESMLAFNFRVSDVVMMGRSPHRGCSESFNQELVAWAMQIVGVDLLANQHYMDLSGGERQRVHLARVLAQIGRTPPTDCYLLLDEPTAALDITHQHLVLTLARQLARTLRIGVLAILHDLNLAALYADRIALLKDGCLEAIGLPEDILTAAHLRSVFDVEASVLAHPHRSERLMVVTG</sequence>
<evidence type="ECO:0000259" key="6">
    <source>
        <dbReference type="PROSITE" id="PS50893"/>
    </source>
</evidence>
<dbReference type="SUPFAM" id="SSF52540">
    <property type="entry name" value="P-loop containing nucleoside triphosphate hydrolases"/>
    <property type="match status" value="1"/>
</dbReference>
<accession>A0A2Z2P044</accession>
<dbReference type="PANTHER" id="PTHR42794:SF1">
    <property type="entry name" value="HEMIN IMPORT ATP-BINDING PROTEIN HMUV"/>
    <property type="match status" value="1"/>
</dbReference>
<dbReference type="PROSITE" id="PS50893">
    <property type="entry name" value="ABC_TRANSPORTER_2"/>
    <property type="match status" value="1"/>
</dbReference>
<dbReference type="InterPro" id="IPR003439">
    <property type="entry name" value="ABC_transporter-like_ATP-bd"/>
</dbReference>
<dbReference type="InterPro" id="IPR003593">
    <property type="entry name" value="AAA+_ATPase"/>
</dbReference>
<dbReference type="GO" id="GO:0005524">
    <property type="term" value="F:ATP binding"/>
    <property type="evidence" value="ECO:0007669"/>
    <property type="project" value="UniProtKB-KW"/>
</dbReference>
<keyword evidence="2" id="KW-0547">Nucleotide-binding</keyword>
<protein>
    <submittedName>
        <fullName evidence="7">Hemin import ATP-binding protein HmuV</fullName>
        <ecNumber evidence="7">3.6.3.-</ecNumber>
    </submittedName>
</protein>
<dbReference type="InterPro" id="IPR027417">
    <property type="entry name" value="P-loop_NTPase"/>
</dbReference>
<dbReference type="EC" id="3.6.3.-" evidence="7"/>
<keyword evidence="4" id="KW-1278">Translocase</keyword>
<evidence type="ECO:0000256" key="5">
    <source>
        <dbReference type="ARBA" id="ARBA00037066"/>
    </source>
</evidence>
<dbReference type="PANTHER" id="PTHR42794">
    <property type="entry name" value="HEMIN IMPORT ATP-BINDING PROTEIN HMUV"/>
    <property type="match status" value="1"/>
</dbReference>
<feature type="domain" description="ABC transporter" evidence="6">
    <location>
        <begin position="2"/>
        <end position="241"/>
    </location>
</feature>
<organism evidence="7 8">
    <name type="scientific">Granulosicoccus antarcticus IMCC3135</name>
    <dbReference type="NCBI Taxonomy" id="1192854"/>
    <lineage>
        <taxon>Bacteria</taxon>
        <taxon>Pseudomonadati</taxon>
        <taxon>Pseudomonadota</taxon>
        <taxon>Gammaproteobacteria</taxon>
        <taxon>Chromatiales</taxon>
        <taxon>Granulosicoccaceae</taxon>
        <taxon>Granulosicoccus</taxon>
    </lineage>
</organism>
<dbReference type="RefSeq" id="WP_088921596.1">
    <property type="nucleotide sequence ID" value="NZ_CP018632.1"/>
</dbReference>
<reference evidence="7 8" key="1">
    <citation type="submission" date="2016-12" db="EMBL/GenBank/DDBJ databases">
        <authorList>
            <person name="Song W.-J."/>
            <person name="Kurnit D.M."/>
        </authorList>
    </citation>
    <scope>NUCLEOTIDE SEQUENCE [LARGE SCALE GENOMIC DNA]</scope>
    <source>
        <strain evidence="7 8">IMCC3135</strain>
    </source>
</reference>